<comment type="caution">
    <text evidence="2">The sequence shown here is derived from an EMBL/GenBank/DDBJ whole genome shotgun (WGS) entry which is preliminary data.</text>
</comment>
<accession>A0A8J3L428</accession>
<dbReference type="AlphaFoldDB" id="A0A8J3L428"/>
<evidence type="ECO:0008006" key="4">
    <source>
        <dbReference type="Google" id="ProtNLM"/>
    </source>
</evidence>
<dbReference type="Gene3D" id="1.50.10.20">
    <property type="match status" value="1"/>
</dbReference>
<evidence type="ECO:0000313" key="2">
    <source>
        <dbReference type="EMBL" id="GIG11707.1"/>
    </source>
</evidence>
<dbReference type="Proteomes" id="UP000660339">
    <property type="component" value="Unassembled WGS sequence"/>
</dbReference>
<dbReference type="RefSeq" id="WP_166380676.1">
    <property type="nucleotide sequence ID" value="NZ_BAAATT010000011.1"/>
</dbReference>
<feature type="signal peptide" evidence="1">
    <location>
        <begin position="1"/>
        <end position="29"/>
    </location>
</feature>
<dbReference type="EMBL" id="BONJ01000001">
    <property type="protein sequence ID" value="GIG11707.1"/>
    <property type="molecule type" value="Genomic_DNA"/>
</dbReference>
<dbReference type="CDD" id="cd00688">
    <property type="entry name" value="ISOPREN_C2_like"/>
    <property type="match status" value="1"/>
</dbReference>
<proteinExistence type="predicted"/>
<gene>
    <name evidence="2" type="ORF">Cme02nite_00390</name>
</gene>
<keyword evidence="3" id="KW-1185">Reference proteome</keyword>
<evidence type="ECO:0000313" key="3">
    <source>
        <dbReference type="Proteomes" id="UP000660339"/>
    </source>
</evidence>
<feature type="chain" id="PRO_5035249179" description="Peptidase" evidence="1">
    <location>
        <begin position="30"/>
        <end position="340"/>
    </location>
</feature>
<evidence type="ECO:0000256" key="1">
    <source>
        <dbReference type="SAM" id="SignalP"/>
    </source>
</evidence>
<protein>
    <recommendedName>
        <fullName evidence="4">Peptidase</fullName>
    </recommendedName>
</protein>
<dbReference type="InterPro" id="IPR008930">
    <property type="entry name" value="Terpenoid_cyclase/PrenylTrfase"/>
</dbReference>
<name>A0A8J3L428_9ACTN</name>
<organism evidence="2 3">
    <name type="scientific">Catellatospora methionotrophica</name>
    <dbReference type="NCBI Taxonomy" id="121620"/>
    <lineage>
        <taxon>Bacteria</taxon>
        <taxon>Bacillati</taxon>
        <taxon>Actinomycetota</taxon>
        <taxon>Actinomycetes</taxon>
        <taxon>Micromonosporales</taxon>
        <taxon>Micromonosporaceae</taxon>
        <taxon>Catellatospora</taxon>
    </lineage>
</organism>
<reference evidence="2" key="1">
    <citation type="submission" date="2021-01" db="EMBL/GenBank/DDBJ databases">
        <title>Whole genome shotgun sequence of Catellatospora methionotrophica NBRC 14553.</title>
        <authorList>
            <person name="Komaki H."/>
            <person name="Tamura T."/>
        </authorList>
    </citation>
    <scope>NUCLEOTIDE SEQUENCE</scope>
    <source>
        <strain evidence="2">NBRC 14553</strain>
    </source>
</reference>
<keyword evidence="1" id="KW-0732">Signal</keyword>
<sequence length="340" mass="33919">MIRSTLSRLALLTATTLTLVVPAALPAHAAPTLNRGDAAAGWLARQLVDGERFEAVFDGVAYPDQGLTIDAVFAFAATGTSGSYSAAAMGWLAQPATLAGYIGDGGEAYAGATGKLALTAQVTGADPAAFGGVDLISRLRGLQAPSGRFSDRSAWGDFSNTFTQSFAVLALDRTTAGAPAASVSYLAGEACADGGFPVYFDQPTCVSDVDATAVAVQALRAAGHPTPAALSWLVDQQQPDGGFAGTGAVNANSTGLAAQALHSSGRLLAAAKARVFLRGLQQDCAAPTAQRGAIAYTAGGFDPATAVRATAQGALGLAGVGYAQLSAAGSALAAPTLLCH</sequence>
<dbReference type="SUPFAM" id="SSF48239">
    <property type="entry name" value="Terpenoid cyclases/Protein prenyltransferases"/>
    <property type="match status" value="1"/>
</dbReference>